<keyword evidence="6" id="KW-1185">Reference proteome</keyword>
<dbReference type="GO" id="GO:0000149">
    <property type="term" value="F:SNARE binding"/>
    <property type="evidence" value="ECO:0007669"/>
    <property type="project" value="TreeGrafter"/>
</dbReference>
<evidence type="ECO:0000256" key="3">
    <source>
        <dbReference type="SAM" id="Phobius"/>
    </source>
</evidence>
<feature type="coiled-coil region" evidence="2">
    <location>
        <begin position="181"/>
        <end position="215"/>
    </location>
</feature>
<name>A0A0L0D5Z2_THETB</name>
<sequence>MSYAELASGGRAGGRGGTGFDALGGQGDADAEYIRLTQQVTDALGEMLANVSRMSGLVSKLGGPKDSPRLRDTLAELSETTRLLARRTGREIRIIGTLDGGSPNEVRQRKMQQNKLKKDFEAALTSFKEIENVKMQKEKAFVRKARASISAKSNPYAGHDGPSDATALLAAQAQSQEQLRLNSLENEIDFNDEIIAERESEIREIEETIGEVNEIFRDLAEIVNEQGEMLGEIDNNIESTVSHTDGAATQLRIANDYHKSARNKQFCCYGIIALICIAVVVALSVGLKK</sequence>
<gene>
    <name evidence="5" type="ORF">AMSG_02518</name>
</gene>
<protein>
    <submittedName>
        <fullName evidence="5">SNARE domain-containing protein</fullName>
    </submittedName>
</protein>
<dbReference type="OrthoDB" id="364348at2759"/>
<dbReference type="STRING" id="461836.A0A0L0D5Z2"/>
<proteinExistence type="inferred from homology"/>
<dbReference type="OMA" id="LMTYTKQ"/>
<dbReference type="InterPro" id="IPR010989">
    <property type="entry name" value="SNARE"/>
</dbReference>
<dbReference type="GO" id="GO:0006886">
    <property type="term" value="P:intracellular protein transport"/>
    <property type="evidence" value="ECO:0007669"/>
    <property type="project" value="TreeGrafter"/>
</dbReference>
<dbReference type="GO" id="GO:0048278">
    <property type="term" value="P:vesicle docking"/>
    <property type="evidence" value="ECO:0007669"/>
    <property type="project" value="TreeGrafter"/>
</dbReference>
<evidence type="ECO:0000256" key="2">
    <source>
        <dbReference type="SAM" id="Coils"/>
    </source>
</evidence>
<evidence type="ECO:0000256" key="1">
    <source>
        <dbReference type="ARBA" id="ARBA00009063"/>
    </source>
</evidence>
<dbReference type="Pfam" id="PF05739">
    <property type="entry name" value="SNARE"/>
    <property type="match status" value="1"/>
</dbReference>
<dbReference type="SUPFAM" id="SSF47661">
    <property type="entry name" value="t-snare proteins"/>
    <property type="match status" value="1"/>
</dbReference>
<evidence type="ECO:0000313" key="5">
    <source>
        <dbReference type="EMBL" id="KNC47501.1"/>
    </source>
</evidence>
<dbReference type="InterPro" id="IPR000727">
    <property type="entry name" value="T_SNARE_dom"/>
</dbReference>
<dbReference type="FunFam" id="1.20.5.110:FF:000059">
    <property type="entry name" value="Related to syntaxin 12"/>
    <property type="match status" value="1"/>
</dbReference>
<evidence type="ECO:0000313" key="6">
    <source>
        <dbReference type="Proteomes" id="UP000054408"/>
    </source>
</evidence>
<dbReference type="Proteomes" id="UP000054408">
    <property type="component" value="Unassembled WGS sequence"/>
</dbReference>
<dbReference type="AlphaFoldDB" id="A0A0L0D5Z2"/>
<dbReference type="GO" id="GO:0006906">
    <property type="term" value="P:vesicle fusion"/>
    <property type="evidence" value="ECO:0007669"/>
    <property type="project" value="TreeGrafter"/>
</dbReference>
<feature type="transmembrane region" description="Helical" evidence="3">
    <location>
        <begin position="269"/>
        <end position="287"/>
    </location>
</feature>
<dbReference type="GO" id="GO:0012505">
    <property type="term" value="C:endomembrane system"/>
    <property type="evidence" value="ECO:0007669"/>
    <property type="project" value="TreeGrafter"/>
</dbReference>
<dbReference type="PROSITE" id="PS50192">
    <property type="entry name" value="T_SNARE"/>
    <property type="match status" value="1"/>
</dbReference>
<dbReference type="EMBL" id="GL349447">
    <property type="protein sequence ID" value="KNC47501.1"/>
    <property type="molecule type" value="Genomic_DNA"/>
</dbReference>
<reference evidence="5 6" key="1">
    <citation type="submission" date="2010-05" db="EMBL/GenBank/DDBJ databases">
        <title>The Genome Sequence of Thecamonas trahens ATCC 50062.</title>
        <authorList>
            <consortium name="The Broad Institute Genome Sequencing Platform"/>
            <person name="Russ C."/>
            <person name="Cuomo C."/>
            <person name="Shea T."/>
            <person name="Young S.K."/>
            <person name="Zeng Q."/>
            <person name="Koehrsen M."/>
            <person name="Haas B."/>
            <person name="Borodovsky M."/>
            <person name="Guigo R."/>
            <person name="Alvarado L."/>
            <person name="Berlin A."/>
            <person name="Bochicchio J."/>
            <person name="Borenstein D."/>
            <person name="Chapman S."/>
            <person name="Chen Z."/>
            <person name="Freedman E."/>
            <person name="Gellesch M."/>
            <person name="Goldberg J."/>
            <person name="Griggs A."/>
            <person name="Gujja S."/>
            <person name="Heilman E."/>
            <person name="Heiman D."/>
            <person name="Hepburn T."/>
            <person name="Howarth C."/>
            <person name="Jen D."/>
            <person name="Larson L."/>
            <person name="Mehta T."/>
            <person name="Park D."/>
            <person name="Pearson M."/>
            <person name="Roberts A."/>
            <person name="Saif S."/>
            <person name="Shenoy N."/>
            <person name="Sisk P."/>
            <person name="Stolte C."/>
            <person name="Sykes S."/>
            <person name="Thomson T."/>
            <person name="Walk T."/>
            <person name="White J."/>
            <person name="Yandava C."/>
            <person name="Burger G."/>
            <person name="Gray M.W."/>
            <person name="Holland P.W.H."/>
            <person name="King N."/>
            <person name="Lang F.B.F."/>
            <person name="Roger A.J."/>
            <person name="Ruiz-Trillo I."/>
            <person name="Lander E."/>
            <person name="Nusbaum C."/>
        </authorList>
    </citation>
    <scope>NUCLEOTIDE SEQUENCE [LARGE SCALE GENOMIC DNA]</scope>
    <source>
        <strain evidence="5 6">ATCC 50062</strain>
    </source>
</reference>
<accession>A0A0L0D5Z2</accession>
<dbReference type="GO" id="GO:0031201">
    <property type="term" value="C:SNARE complex"/>
    <property type="evidence" value="ECO:0007669"/>
    <property type="project" value="TreeGrafter"/>
</dbReference>
<keyword evidence="3" id="KW-1133">Transmembrane helix</keyword>
<evidence type="ECO:0000259" key="4">
    <source>
        <dbReference type="PROSITE" id="PS50192"/>
    </source>
</evidence>
<keyword evidence="3" id="KW-0472">Membrane</keyword>
<dbReference type="RefSeq" id="XP_013759437.1">
    <property type="nucleotide sequence ID" value="XM_013903983.1"/>
</dbReference>
<dbReference type="Gene3D" id="1.20.58.70">
    <property type="match status" value="1"/>
</dbReference>
<dbReference type="SMART" id="SM00503">
    <property type="entry name" value="SynN"/>
    <property type="match status" value="1"/>
</dbReference>
<feature type="domain" description="T-SNARE coiled-coil homology" evidence="4">
    <location>
        <begin position="192"/>
        <end position="254"/>
    </location>
</feature>
<dbReference type="InterPro" id="IPR045242">
    <property type="entry name" value="Syntaxin"/>
</dbReference>
<dbReference type="InterPro" id="IPR006011">
    <property type="entry name" value="Syntaxin_N"/>
</dbReference>
<dbReference type="eggNOG" id="KOG0811">
    <property type="taxonomic scope" value="Eukaryota"/>
</dbReference>
<keyword evidence="2" id="KW-0175">Coiled coil</keyword>
<dbReference type="CDD" id="cd15840">
    <property type="entry name" value="SNARE_Qa"/>
    <property type="match status" value="1"/>
</dbReference>
<dbReference type="PANTHER" id="PTHR19957:SF38">
    <property type="entry name" value="LD27581P"/>
    <property type="match status" value="1"/>
</dbReference>
<comment type="similarity">
    <text evidence="1">Belongs to the syntaxin family.</text>
</comment>
<dbReference type="Gene3D" id="1.20.5.110">
    <property type="match status" value="1"/>
</dbReference>
<organism evidence="5 6">
    <name type="scientific">Thecamonas trahens ATCC 50062</name>
    <dbReference type="NCBI Taxonomy" id="461836"/>
    <lineage>
        <taxon>Eukaryota</taxon>
        <taxon>Apusozoa</taxon>
        <taxon>Apusomonadida</taxon>
        <taxon>Apusomonadidae</taxon>
        <taxon>Thecamonas</taxon>
    </lineage>
</organism>
<keyword evidence="3" id="KW-0812">Transmembrane</keyword>
<dbReference type="SMART" id="SM00397">
    <property type="entry name" value="t_SNARE"/>
    <property type="match status" value="1"/>
</dbReference>
<dbReference type="PANTHER" id="PTHR19957">
    <property type="entry name" value="SYNTAXIN"/>
    <property type="match status" value="1"/>
</dbReference>
<dbReference type="Pfam" id="PF14523">
    <property type="entry name" value="Syntaxin_2"/>
    <property type="match status" value="1"/>
</dbReference>
<dbReference type="GeneID" id="25562198"/>
<dbReference type="GO" id="GO:0005484">
    <property type="term" value="F:SNAP receptor activity"/>
    <property type="evidence" value="ECO:0007669"/>
    <property type="project" value="TreeGrafter"/>
</dbReference>